<reference evidence="2" key="1">
    <citation type="journal article" date="2016" name="Nat. Biotechnol.">
        <title>Sequencing wild and cultivated cassava and related species reveals extensive interspecific hybridization and genetic diversity.</title>
        <authorList>
            <person name="Bredeson J.V."/>
            <person name="Lyons J.B."/>
            <person name="Prochnik S.E."/>
            <person name="Wu G.A."/>
            <person name="Ha C.M."/>
            <person name="Edsinger-Gonzales E."/>
            <person name="Grimwood J."/>
            <person name="Schmutz J."/>
            <person name="Rabbi I.Y."/>
            <person name="Egesi C."/>
            <person name="Nauluvula P."/>
            <person name="Lebot V."/>
            <person name="Ndunguru J."/>
            <person name="Mkamilo G."/>
            <person name="Bart R.S."/>
            <person name="Setter T.L."/>
            <person name="Gleadow R.M."/>
            <person name="Kulakow P."/>
            <person name="Ferguson M.E."/>
            <person name="Rounsley S."/>
            <person name="Rokhsar D.S."/>
        </authorList>
    </citation>
    <scope>NUCLEOTIDE SEQUENCE [LARGE SCALE GENOMIC DNA]</scope>
    <source>
        <strain evidence="2">cv. AM560-2</strain>
    </source>
</reference>
<accession>A0ACB7GZF9</accession>
<comment type="caution">
    <text evidence="1">The sequence shown here is derived from an EMBL/GenBank/DDBJ whole genome shotgun (WGS) entry which is preliminary data.</text>
</comment>
<dbReference type="EMBL" id="CM004396">
    <property type="protein sequence ID" value="KAG8644993.1"/>
    <property type="molecule type" value="Genomic_DNA"/>
</dbReference>
<sequence length="731" mass="78441">MAGQKSYLWFLFLLSLAWSSASQDDQKSYVVYMGRRPDTDQVSISSLHLSMLHEATGRNFSSESVLIFKRTFLGFVAKLSEYEAQKIAGMKGVVSVFLNEKKKLHTTRSWDFMGFSEEVKRTNLESEIIVGMIDTGIWPVSPSFNDEGFGPPPSKWQGSCDVSFNFSCNNKIIGAKFYKSDGLFGAHDLKSPIDSQGHGTHTASTVAGGLVNKASLYDLAIGTARGGVPSARIAVYKVCWSDGCADADILAAFDDAIADGVDIISSSIGGSIPLDYFKDSIAIGAFHAMRNGILTSNSAGNDGPDVKTITNFSPWSLSVAASTIDRKFFTKVQLQNNRTYEGISINTFDLNNAMFPIIYGGDAPNITGNFTSSKSRFCSTNSLDPSLVKGKIVVCDRSVSGRAPFMAGAAGVVMQDPGPKDVAFSFPLPASYLGSDDGRSILSYINSTRHAAAAIYKSNTANDPLAPYVASFSSRGPNPITLDILKPDISAPGVDILAAWSLLSSVTEIQGDKRRVPYNIISGTSMACPHATASAAYVKSFHPTWSPAAIKSALMTTAFPMNSEINPEAEFAYGAGHINPSKAIDPGLIYDAEPTDYVKFLCGQGYDTSLLQRVTGDNSSCSTATNGTVWDLNYPSFALAASPSEIISRVYNRIVTNVGSPTSTYKATVISPQGLQIRVKPSTLSFTSVHEKQAFALIIEGSLDDSMVSASLIWDDGVHQVRSPITVFVVK</sequence>
<organism evidence="1 2">
    <name type="scientific">Manihot esculenta</name>
    <name type="common">Cassava</name>
    <name type="synonym">Jatropha manihot</name>
    <dbReference type="NCBI Taxonomy" id="3983"/>
    <lineage>
        <taxon>Eukaryota</taxon>
        <taxon>Viridiplantae</taxon>
        <taxon>Streptophyta</taxon>
        <taxon>Embryophyta</taxon>
        <taxon>Tracheophyta</taxon>
        <taxon>Spermatophyta</taxon>
        <taxon>Magnoliopsida</taxon>
        <taxon>eudicotyledons</taxon>
        <taxon>Gunneridae</taxon>
        <taxon>Pentapetalae</taxon>
        <taxon>rosids</taxon>
        <taxon>fabids</taxon>
        <taxon>Malpighiales</taxon>
        <taxon>Euphorbiaceae</taxon>
        <taxon>Crotonoideae</taxon>
        <taxon>Manihoteae</taxon>
        <taxon>Manihot</taxon>
    </lineage>
</organism>
<proteinExistence type="predicted"/>
<evidence type="ECO:0000313" key="2">
    <source>
        <dbReference type="Proteomes" id="UP000091857"/>
    </source>
</evidence>
<keyword evidence="2" id="KW-1185">Reference proteome</keyword>
<name>A0ACB7GZF9_MANES</name>
<gene>
    <name evidence="1" type="ORF">MANES_10G021800v8</name>
</gene>
<protein>
    <submittedName>
        <fullName evidence="1">Uncharacterized protein</fullName>
    </submittedName>
</protein>
<dbReference type="Proteomes" id="UP000091857">
    <property type="component" value="Chromosome 10"/>
</dbReference>
<evidence type="ECO:0000313" key="1">
    <source>
        <dbReference type="EMBL" id="KAG8644993.1"/>
    </source>
</evidence>